<dbReference type="Pfam" id="PF19736">
    <property type="entry name" value="DUF6226"/>
    <property type="match status" value="1"/>
</dbReference>
<reference evidence="1 2" key="1">
    <citation type="submission" date="2020-02" db="EMBL/GenBank/DDBJ databases">
        <title>Full genome sequence of Nocardioides sp. R-3366.</title>
        <authorList>
            <person name="Im W.-T."/>
        </authorList>
    </citation>
    <scope>NUCLEOTIDE SEQUENCE [LARGE SCALE GENOMIC DNA]</scope>
    <source>
        <strain evidence="1 2">R-3366</strain>
    </source>
</reference>
<dbReference type="Proteomes" id="UP000502996">
    <property type="component" value="Chromosome"/>
</dbReference>
<dbReference type="EMBL" id="CP049257">
    <property type="protein sequence ID" value="QIG42737.1"/>
    <property type="molecule type" value="Genomic_DNA"/>
</dbReference>
<evidence type="ECO:0000313" key="2">
    <source>
        <dbReference type="Proteomes" id="UP000502996"/>
    </source>
</evidence>
<gene>
    <name evidence="1" type="ORF">G5V58_08025</name>
</gene>
<keyword evidence="2" id="KW-1185">Reference proteome</keyword>
<name>A0A6G6WC55_9ACTN</name>
<sequence>MLDPAKYLIVRARLAAWRDVLVERGAACDVEITGVAPMIEAAPPERVARWEPTAPGALPLTLGYRGVEGVAENIVDLGVGDPPVWIDASPHCGCDACDEGSGQLLTELDDVVEHVVSGDLVRVDGDGGHAQTTFRGASWNLPDGEALLRAAGRTPLPGYRVSIGAPWL</sequence>
<accession>A0A6G6WC55</accession>
<dbReference type="KEGG" id="nano:G5V58_08025"/>
<dbReference type="InterPro" id="IPR045773">
    <property type="entry name" value="DUF6226"/>
</dbReference>
<proteinExistence type="predicted"/>
<protein>
    <submittedName>
        <fullName evidence="1">Uncharacterized protein</fullName>
    </submittedName>
</protein>
<organism evidence="1 2">
    <name type="scientific">Nocardioides anomalus</name>
    <dbReference type="NCBI Taxonomy" id="2712223"/>
    <lineage>
        <taxon>Bacteria</taxon>
        <taxon>Bacillati</taxon>
        <taxon>Actinomycetota</taxon>
        <taxon>Actinomycetes</taxon>
        <taxon>Propionibacteriales</taxon>
        <taxon>Nocardioidaceae</taxon>
        <taxon>Nocardioides</taxon>
    </lineage>
</organism>
<dbReference type="AlphaFoldDB" id="A0A6G6WC55"/>
<evidence type="ECO:0000313" key="1">
    <source>
        <dbReference type="EMBL" id="QIG42737.1"/>
    </source>
</evidence>